<keyword evidence="5" id="KW-0804">Transcription</keyword>
<dbReference type="InterPro" id="IPR046347">
    <property type="entry name" value="bZIP_sf"/>
</dbReference>
<dbReference type="InterPro" id="IPR044759">
    <property type="entry name" value="bZIP_RF2"/>
</dbReference>
<proteinExistence type="inferred from homology"/>
<sequence length="152" mass="17417">MANERLAEIALTDPKRVKRILANRQSAARSKERKMRYIQELEHKVQVLQTEATTLSAQLTMLQRDSTGLATQNNELKIRLQAMEQQAQLRDALTAEVQRLKLATGERTDGRMPKGLQQQMNSQMLQLQQLQIQQQSPQQTQQGQQQQPQKSA</sequence>
<dbReference type="PANTHER" id="PTHR13690:SF80">
    <property type="entry name" value="BZIP TRANSCRIPTION FACTOR FAMILY PROTEIN-RELATED"/>
    <property type="match status" value="1"/>
</dbReference>
<comment type="subcellular location">
    <subcellularLocation>
        <location evidence="1">Nucleus</location>
    </subcellularLocation>
</comment>
<dbReference type="AlphaFoldDB" id="A0A0A9GC63"/>
<keyword evidence="6" id="KW-0539">Nucleus</keyword>
<keyword evidence="8" id="KW-0175">Coiled coil</keyword>
<evidence type="ECO:0000313" key="11">
    <source>
        <dbReference type="EMBL" id="JAE20106.1"/>
    </source>
</evidence>
<evidence type="ECO:0000256" key="9">
    <source>
        <dbReference type="SAM" id="MobiDB-lite"/>
    </source>
</evidence>
<evidence type="ECO:0000256" key="1">
    <source>
        <dbReference type="ARBA" id="ARBA00004123"/>
    </source>
</evidence>
<dbReference type="PROSITE" id="PS50217">
    <property type="entry name" value="BZIP"/>
    <property type="match status" value="1"/>
</dbReference>
<evidence type="ECO:0000259" key="10">
    <source>
        <dbReference type="PROSITE" id="PS50217"/>
    </source>
</evidence>
<evidence type="ECO:0000256" key="7">
    <source>
        <dbReference type="ARBA" id="ARBA00054342"/>
    </source>
</evidence>
<evidence type="ECO:0000256" key="2">
    <source>
        <dbReference type="ARBA" id="ARBA00007163"/>
    </source>
</evidence>
<reference evidence="11" key="2">
    <citation type="journal article" date="2015" name="Data Brief">
        <title>Shoot transcriptome of the giant reed, Arundo donax.</title>
        <authorList>
            <person name="Barrero R.A."/>
            <person name="Guerrero F.D."/>
            <person name="Moolhuijzen P."/>
            <person name="Goolsby J.A."/>
            <person name="Tidwell J."/>
            <person name="Bellgard S.E."/>
            <person name="Bellgard M.I."/>
        </authorList>
    </citation>
    <scope>NUCLEOTIDE SEQUENCE</scope>
    <source>
        <tissue evidence="11">Shoot tissue taken approximately 20 cm above the soil surface</tissue>
    </source>
</reference>
<organism evidence="11">
    <name type="scientific">Arundo donax</name>
    <name type="common">Giant reed</name>
    <name type="synonym">Donax arundinaceus</name>
    <dbReference type="NCBI Taxonomy" id="35708"/>
    <lineage>
        <taxon>Eukaryota</taxon>
        <taxon>Viridiplantae</taxon>
        <taxon>Streptophyta</taxon>
        <taxon>Embryophyta</taxon>
        <taxon>Tracheophyta</taxon>
        <taxon>Spermatophyta</taxon>
        <taxon>Magnoliopsida</taxon>
        <taxon>Liliopsida</taxon>
        <taxon>Poales</taxon>
        <taxon>Poaceae</taxon>
        <taxon>PACMAD clade</taxon>
        <taxon>Arundinoideae</taxon>
        <taxon>Arundineae</taxon>
        <taxon>Arundo</taxon>
    </lineage>
</organism>
<dbReference type="CDD" id="cd14703">
    <property type="entry name" value="bZIP_plant_RF2"/>
    <property type="match status" value="1"/>
</dbReference>
<keyword evidence="3" id="KW-0805">Transcription regulation</keyword>
<feature type="domain" description="BZIP" evidence="10">
    <location>
        <begin position="13"/>
        <end position="76"/>
    </location>
</feature>
<dbReference type="Gene3D" id="1.20.5.170">
    <property type="match status" value="1"/>
</dbReference>
<dbReference type="GO" id="GO:0003700">
    <property type="term" value="F:DNA-binding transcription factor activity"/>
    <property type="evidence" value="ECO:0007669"/>
    <property type="project" value="InterPro"/>
</dbReference>
<evidence type="ECO:0000256" key="4">
    <source>
        <dbReference type="ARBA" id="ARBA00023125"/>
    </source>
</evidence>
<dbReference type="Pfam" id="PF07716">
    <property type="entry name" value="bZIP_2"/>
    <property type="match status" value="1"/>
</dbReference>
<dbReference type="InterPro" id="IPR004827">
    <property type="entry name" value="bZIP"/>
</dbReference>
<evidence type="ECO:0000256" key="3">
    <source>
        <dbReference type="ARBA" id="ARBA00023015"/>
    </source>
</evidence>
<name>A0A0A9GC63_ARUDO</name>
<comment type="similarity">
    <text evidence="2">Belongs to the bZIP family.</text>
</comment>
<evidence type="ECO:0000256" key="8">
    <source>
        <dbReference type="SAM" id="Coils"/>
    </source>
</evidence>
<dbReference type="EMBL" id="GBRH01177790">
    <property type="protein sequence ID" value="JAE20106.1"/>
    <property type="molecule type" value="Transcribed_RNA"/>
</dbReference>
<evidence type="ECO:0000256" key="5">
    <source>
        <dbReference type="ARBA" id="ARBA00023163"/>
    </source>
</evidence>
<accession>A0A0A9GC63</accession>
<dbReference type="GO" id="GO:0003677">
    <property type="term" value="F:DNA binding"/>
    <property type="evidence" value="ECO:0007669"/>
    <property type="project" value="UniProtKB-KW"/>
</dbReference>
<feature type="coiled-coil region" evidence="8">
    <location>
        <begin position="31"/>
        <end position="103"/>
    </location>
</feature>
<evidence type="ECO:0000256" key="6">
    <source>
        <dbReference type="ARBA" id="ARBA00023242"/>
    </source>
</evidence>
<dbReference type="GO" id="GO:0005634">
    <property type="term" value="C:nucleus"/>
    <property type="evidence" value="ECO:0007669"/>
    <property type="project" value="UniProtKB-SubCell"/>
</dbReference>
<reference evidence="11" key="1">
    <citation type="submission" date="2014-09" db="EMBL/GenBank/DDBJ databases">
        <authorList>
            <person name="Magalhaes I.L.F."/>
            <person name="Oliveira U."/>
            <person name="Santos F.R."/>
            <person name="Vidigal T.H.D.A."/>
            <person name="Brescovit A.D."/>
            <person name="Santos A.J."/>
        </authorList>
    </citation>
    <scope>NUCLEOTIDE SEQUENCE</scope>
    <source>
        <tissue evidence="11">Shoot tissue taken approximately 20 cm above the soil surface</tissue>
    </source>
</reference>
<keyword evidence="4" id="KW-0238">DNA-binding</keyword>
<feature type="region of interest" description="Disordered" evidence="9">
    <location>
        <begin position="127"/>
        <end position="152"/>
    </location>
</feature>
<protein>
    <recommendedName>
        <fullName evidence="10">BZIP domain-containing protein</fullName>
    </recommendedName>
</protein>
<dbReference type="SUPFAM" id="SSF57959">
    <property type="entry name" value="Leucine zipper domain"/>
    <property type="match status" value="1"/>
</dbReference>
<comment type="function">
    <text evidence="7">Transcription factor probably involved in vascular development and shoot tissue organization. Binds to the DNA sequence 5'-CCGAGTGTGCCCCTGG-3' present in the promoter region Box II of the phloem-specific rice tungro bacilliform virus (RTBV) promoter. May regulate tissue-specific expression of the RTBV promoter and virus replication.</text>
</comment>
<dbReference type="PANTHER" id="PTHR13690">
    <property type="entry name" value="TRANSCRIPTION FACTOR POSF21-RELATED"/>
    <property type="match status" value="1"/>
</dbReference>
<dbReference type="FunFam" id="1.20.5.170:FF:000009">
    <property type="entry name" value="probable transcription factor PosF21"/>
    <property type="match status" value="1"/>
</dbReference>
<dbReference type="SMART" id="SM00338">
    <property type="entry name" value="BRLZ"/>
    <property type="match status" value="1"/>
</dbReference>